<dbReference type="Pfam" id="PF12697">
    <property type="entry name" value="Abhydrolase_6"/>
    <property type="match status" value="1"/>
</dbReference>
<keyword evidence="3" id="KW-1185">Reference proteome</keyword>
<protein>
    <submittedName>
        <fullName evidence="2">Alpha/beta hydrolase</fullName>
    </submittedName>
</protein>
<dbReference type="Gene3D" id="3.40.50.1820">
    <property type="entry name" value="alpha/beta hydrolase"/>
    <property type="match status" value="1"/>
</dbReference>
<dbReference type="PANTHER" id="PTHR43798">
    <property type="entry name" value="MONOACYLGLYCEROL LIPASE"/>
    <property type="match status" value="1"/>
</dbReference>
<feature type="domain" description="AB hydrolase-1" evidence="1">
    <location>
        <begin position="51"/>
        <end position="278"/>
    </location>
</feature>
<dbReference type="InterPro" id="IPR000073">
    <property type="entry name" value="AB_hydrolase_1"/>
</dbReference>
<keyword evidence="2" id="KW-0378">Hydrolase</keyword>
<dbReference type="OrthoDB" id="6191536at2"/>
<dbReference type="InterPro" id="IPR029058">
    <property type="entry name" value="AB_hydrolase_fold"/>
</dbReference>
<dbReference type="EMBL" id="QKRB01000036">
    <property type="protein sequence ID" value="PZD96667.1"/>
    <property type="molecule type" value="Genomic_DNA"/>
</dbReference>
<dbReference type="SUPFAM" id="SSF53474">
    <property type="entry name" value="alpha/beta-Hydrolases"/>
    <property type="match status" value="1"/>
</dbReference>
<dbReference type="InterPro" id="IPR050266">
    <property type="entry name" value="AB_hydrolase_sf"/>
</dbReference>
<gene>
    <name evidence="2" type="ORF">DNH61_05535</name>
</gene>
<comment type="caution">
    <text evidence="2">The sequence shown here is derived from an EMBL/GenBank/DDBJ whole genome shotgun (WGS) entry which is preliminary data.</text>
</comment>
<proteinExistence type="predicted"/>
<sequence length="301" mass="33471">MTSGACWRGLRVLQRNWRQRPMDNAKNTKKLTFKNASIAYTVSGNKSGETILMLHPAFTDRTIFEPQLAYFQKRYQLILVDLPGHGESQVGGTKVTLEDMPDILDRILSENNTADCHVLGVSLGSLAAQAFADRCPDRVKSVIVVGGYSVHKANKPILKAQRREGLRWLFYILFSMKSFRAYAAAMACHTAEGRERFARGAAHFNRRSFAAMAGTKRFFVPRSEPAAYPLLLVIGEHDLQLVRDAAAELQRLEAGAELVLIPDSGHCANVDTPDVFNRLVDSFLQRLRSTSHSEAHEPTGG</sequence>
<reference evidence="2 3" key="1">
    <citation type="submission" date="2018-06" db="EMBL/GenBank/DDBJ databases">
        <title>Paenibacillus imtechensis sp. nov.</title>
        <authorList>
            <person name="Pinnaka A.K."/>
            <person name="Singh H."/>
            <person name="Kaur M."/>
        </authorList>
    </citation>
    <scope>NUCLEOTIDE SEQUENCE [LARGE SCALE GENOMIC DNA]</scope>
    <source>
        <strain evidence="2 3">SMB1</strain>
    </source>
</reference>
<evidence type="ECO:0000313" key="2">
    <source>
        <dbReference type="EMBL" id="PZD96667.1"/>
    </source>
</evidence>
<evidence type="ECO:0000313" key="3">
    <source>
        <dbReference type="Proteomes" id="UP000249522"/>
    </source>
</evidence>
<accession>A0A2W1LYT5</accession>
<dbReference type="GO" id="GO:0016787">
    <property type="term" value="F:hydrolase activity"/>
    <property type="evidence" value="ECO:0007669"/>
    <property type="project" value="UniProtKB-KW"/>
</dbReference>
<evidence type="ECO:0000259" key="1">
    <source>
        <dbReference type="Pfam" id="PF12697"/>
    </source>
</evidence>
<dbReference type="AlphaFoldDB" id="A0A2W1LYT5"/>
<organism evidence="2 3">
    <name type="scientific">Paenibacillus sambharensis</name>
    <dbReference type="NCBI Taxonomy" id="1803190"/>
    <lineage>
        <taxon>Bacteria</taxon>
        <taxon>Bacillati</taxon>
        <taxon>Bacillota</taxon>
        <taxon>Bacilli</taxon>
        <taxon>Bacillales</taxon>
        <taxon>Paenibacillaceae</taxon>
        <taxon>Paenibacillus</taxon>
    </lineage>
</organism>
<dbReference type="Proteomes" id="UP000249522">
    <property type="component" value="Unassembled WGS sequence"/>
</dbReference>
<dbReference type="PRINTS" id="PR00111">
    <property type="entry name" value="ABHYDROLASE"/>
</dbReference>
<name>A0A2W1LYT5_9BACL</name>